<sequence>MHARPLAALVGSTTALLTVLTVAPGTALGAPETSDAPETTESQLQGIDESGLQLPGARGSSTSTTATTDSLTTNVPSLLRAPAAQAQLSTGFTQSVAQQVGGTTGGDASGGLPTGGAQAANLGTGPGAAWGAEGSGVTGSGGTGEDSSSTAEAEVDVPPPSGSVSQTTEDGITIAALSDEMALPEDAPGVVGLVYDEHSAVQFEVRTKVDGEWTAWDRLDAEEVDGGTPGTDPYYVTGAQGLQVRILGDDWDPAGTRVLLVDPKTLDSDAEAVRDNQPVVPEQGETDEDAGTDDGAGTPETGAEDGADEGPSADGLTVQNASFPVSGGTSSVTAGADGESSGAGGAGGWEATTTSAKVTKVEKPNVRTRKDWGASKKLGTTEHDVAAETTAAIVHHSAGANDYDAEDVPAILRGIHTFHVEGRGWDDVGYNMFADKYGRLWEGRAGSLSKAVVGAHAVGYNTGTFGISVLGTYEKKAPPTRTRDAVAGAIAWKLSLSGTSADAKTTIAGDRIRTVSGHRDVGQTSCPGDAFYSKMGEIRSTAVEIQQGDRDVNPESEKKSEKKDSGKKKSDSKDSGKKDSGSKDSGSKKKSEEKESGGGMTGGASDMTPGVAQD</sequence>
<feature type="region of interest" description="Disordered" evidence="2">
    <location>
        <begin position="269"/>
        <end position="360"/>
    </location>
</feature>
<dbReference type="GO" id="GO:0008745">
    <property type="term" value="F:N-acetylmuramoyl-L-alanine amidase activity"/>
    <property type="evidence" value="ECO:0007669"/>
    <property type="project" value="UniProtKB-EC"/>
</dbReference>
<evidence type="ECO:0000259" key="4">
    <source>
        <dbReference type="SMART" id="SM00701"/>
    </source>
</evidence>
<dbReference type="CDD" id="cd06583">
    <property type="entry name" value="PGRP"/>
    <property type="match status" value="1"/>
</dbReference>
<evidence type="ECO:0000256" key="1">
    <source>
        <dbReference type="ARBA" id="ARBA00007553"/>
    </source>
</evidence>
<feature type="chain" id="PRO_5037080748" evidence="3">
    <location>
        <begin position="30"/>
        <end position="614"/>
    </location>
</feature>
<name>A0A921MDW3_9MICO</name>
<feature type="signal peptide" evidence="3">
    <location>
        <begin position="1"/>
        <end position="29"/>
    </location>
</feature>
<reference evidence="5" key="2">
    <citation type="submission" date="2021-09" db="EMBL/GenBank/DDBJ databases">
        <authorList>
            <person name="Gilroy R."/>
        </authorList>
    </citation>
    <scope>NUCLEOTIDE SEQUENCE</scope>
    <source>
        <strain evidence="5">ChiGjej5B5-7349</strain>
    </source>
</reference>
<evidence type="ECO:0000313" key="5">
    <source>
        <dbReference type="EMBL" id="HJG79641.1"/>
    </source>
</evidence>
<feature type="compositionally biased region" description="Gly residues" evidence="2">
    <location>
        <begin position="124"/>
        <end position="144"/>
    </location>
</feature>
<dbReference type="InterPro" id="IPR015510">
    <property type="entry name" value="PGRP"/>
</dbReference>
<reference evidence="5" key="1">
    <citation type="journal article" date="2021" name="PeerJ">
        <title>Extensive microbial diversity within the chicken gut microbiome revealed by metagenomics and culture.</title>
        <authorList>
            <person name="Gilroy R."/>
            <person name="Ravi A."/>
            <person name="Getino M."/>
            <person name="Pursley I."/>
            <person name="Horton D.L."/>
            <person name="Alikhan N.F."/>
            <person name="Baker D."/>
            <person name="Gharbi K."/>
            <person name="Hall N."/>
            <person name="Watson M."/>
            <person name="Adriaenssens E.M."/>
            <person name="Foster-Nyarko E."/>
            <person name="Jarju S."/>
            <person name="Secka A."/>
            <person name="Antonio M."/>
            <person name="Oren A."/>
            <person name="Chaudhuri R.R."/>
            <person name="La Ragione R."/>
            <person name="Hildebrand F."/>
            <person name="Pallen M.J."/>
        </authorList>
    </citation>
    <scope>NUCLEOTIDE SEQUENCE</scope>
    <source>
        <strain evidence="5">ChiGjej5B5-7349</strain>
    </source>
</reference>
<keyword evidence="3" id="KW-0732">Signal</keyword>
<evidence type="ECO:0000256" key="2">
    <source>
        <dbReference type="SAM" id="MobiDB-lite"/>
    </source>
</evidence>
<dbReference type="GO" id="GO:0009253">
    <property type="term" value="P:peptidoglycan catabolic process"/>
    <property type="evidence" value="ECO:0007669"/>
    <property type="project" value="InterPro"/>
</dbReference>
<accession>A0A921MDW3</accession>
<feature type="domain" description="Peptidoglycan recognition protein family" evidence="4">
    <location>
        <begin position="364"/>
        <end position="522"/>
    </location>
</feature>
<feature type="compositionally biased region" description="Polar residues" evidence="2">
    <location>
        <begin position="317"/>
        <end position="332"/>
    </location>
</feature>
<dbReference type="SMART" id="SM00701">
    <property type="entry name" value="PGRP"/>
    <property type="match status" value="1"/>
</dbReference>
<evidence type="ECO:0000313" key="6">
    <source>
        <dbReference type="Proteomes" id="UP000784435"/>
    </source>
</evidence>
<dbReference type="InterPro" id="IPR002502">
    <property type="entry name" value="Amidase_domain"/>
</dbReference>
<dbReference type="GO" id="GO:0008270">
    <property type="term" value="F:zinc ion binding"/>
    <property type="evidence" value="ECO:0007669"/>
    <property type="project" value="InterPro"/>
</dbReference>
<gene>
    <name evidence="5" type="ORF">K8V08_04430</name>
</gene>
<evidence type="ECO:0000256" key="3">
    <source>
        <dbReference type="SAM" id="SignalP"/>
    </source>
</evidence>
<dbReference type="InterPro" id="IPR006619">
    <property type="entry name" value="PGRP_domain_met/bac"/>
</dbReference>
<dbReference type="EC" id="3.5.1.28" evidence="5"/>
<feature type="compositionally biased region" description="Gly residues" evidence="2">
    <location>
        <begin position="102"/>
        <end position="114"/>
    </location>
</feature>
<dbReference type="InterPro" id="IPR036505">
    <property type="entry name" value="Amidase/PGRP_sf"/>
</dbReference>
<comment type="caution">
    <text evidence="5">The sequence shown here is derived from an EMBL/GenBank/DDBJ whole genome shotgun (WGS) entry which is preliminary data.</text>
</comment>
<feature type="compositionally biased region" description="Low complexity" evidence="2">
    <location>
        <begin position="60"/>
        <end position="70"/>
    </location>
</feature>
<feature type="region of interest" description="Disordered" evidence="2">
    <location>
        <begin position="99"/>
        <end position="168"/>
    </location>
</feature>
<feature type="compositionally biased region" description="Basic and acidic residues" evidence="2">
    <location>
        <begin position="547"/>
        <end position="596"/>
    </location>
</feature>
<organism evidence="5 6">
    <name type="scientific">Brevibacterium senegalense</name>
    <dbReference type="NCBI Taxonomy" id="1033736"/>
    <lineage>
        <taxon>Bacteria</taxon>
        <taxon>Bacillati</taxon>
        <taxon>Actinomycetota</taxon>
        <taxon>Actinomycetes</taxon>
        <taxon>Micrococcales</taxon>
        <taxon>Brevibacteriaceae</taxon>
        <taxon>Brevibacterium</taxon>
    </lineage>
</organism>
<dbReference type="SUPFAM" id="SSF55846">
    <property type="entry name" value="N-acetylmuramoyl-L-alanine amidase-like"/>
    <property type="match status" value="1"/>
</dbReference>
<feature type="region of interest" description="Disordered" evidence="2">
    <location>
        <begin position="50"/>
        <end position="70"/>
    </location>
</feature>
<comment type="similarity">
    <text evidence="1">Belongs to the N-acetylmuramoyl-L-alanine amidase 2 family.</text>
</comment>
<feature type="region of interest" description="Disordered" evidence="2">
    <location>
        <begin position="544"/>
        <end position="614"/>
    </location>
</feature>
<keyword evidence="5" id="KW-0378">Hydrolase</keyword>
<dbReference type="Pfam" id="PF01510">
    <property type="entry name" value="Amidase_2"/>
    <property type="match status" value="1"/>
</dbReference>
<proteinExistence type="inferred from homology"/>
<dbReference type="Gene3D" id="3.40.80.10">
    <property type="entry name" value="Peptidoglycan recognition protein-like"/>
    <property type="match status" value="1"/>
</dbReference>
<dbReference type="EMBL" id="DYUK01000091">
    <property type="protein sequence ID" value="HJG79641.1"/>
    <property type="molecule type" value="Genomic_DNA"/>
</dbReference>
<dbReference type="PANTHER" id="PTHR11022:SF41">
    <property type="entry name" value="PEPTIDOGLYCAN-RECOGNITION PROTEIN LC-RELATED"/>
    <property type="match status" value="1"/>
</dbReference>
<dbReference type="Proteomes" id="UP000784435">
    <property type="component" value="Unassembled WGS sequence"/>
</dbReference>
<dbReference type="PANTHER" id="PTHR11022">
    <property type="entry name" value="PEPTIDOGLYCAN RECOGNITION PROTEIN"/>
    <property type="match status" value="1"/>
</dbReference>
<dbReference type="AlphaFoldDB" id="A0A921MDW3"/>
<protein>
    <submittedName>
        <fullName evidence="5">N-acetylmuramoyl-L-alanine amidase</fullName>
        <ecNumber evidence="5">3.5.1.28</ecNumber>
    </submittedName>
</protein>